<reference evidence="2 3" key="1">
    <citation type="submission" date="2018-01" db="EMBL/GenBank/DDBJ databases">
        <title>Draft genome sequence of Paucibacter aquatile CR182 isolated from freshwater of the Nakdong River.</title>
        <authorList>
            <person name="Choi A."/>
            <person name="Chung E.J."/>
        </authorList>
    </citation>
    <scope>NUCLEOTIDE SEQUENCE [LARGE SCALE GENOMIC DNA]</scope>
    <source>
        <strain evidence="2 3">CR182</strain>
    </source>
</reference>
<dbReference type="Proteomes" id="UP000235916">
    <property type="component" value="Unassembled WGS sequence"/>
</dbReference>
<accession>A0A2N8KRI6</accession>
<keyword evidence="1" id="KW-1133">Transmembrane helix</keyword>
<proteinExistence type="predicted"/>
<gene>
    <name evidence="2" type="ORF">C1O66_20310</name>
</gene>
<sequence>MAAEPGIRFLRHSSRWLLWLGALLAAVGLSAWWFGLGRLQEGAGAAGRAALQSRAQPGAASSASTSPFWSLAREAEDRVLVEHYRRAGVPTVTPPPGSRIDAAEWEARRRDARWCAEGGLRWDGGDEPPPALADLRAAQQQLVRAWARQLRQRADIQAQVAAEWLDISHPTDAASAARARARLQDLARSSRQPVAVYLALHMGCADAAACTPVSASLWAELEPDNRQAWLALLARTDAPAAQRVWLARAVLAPQHIDYGREVLRTLQTLPHEVQPGMRRAAQHAVWSAAAFGVPPQFSGGAFRLCKSSEAKPGSVLHAQCRMLAQQLWRDGEDLLSHAVALSLAKAMDADNPQWVERRAEQQRLEAASPADLDALQREHGGQPFECVAPDVVALRLGDLASKGEWAMLQAHVERRGASAPRPDSPTR</sequence>
<protein>
    <submittedName>
        <fullName evidence="2">Uncharacterized protein</fullName>
    </submittedName>
</protein>
<dbReference type="AlphaFoldDB" id="A0A2N8KRI6"/>
<keyword evidence="3" id="KW-1185">Reference proteome</keyword>
<keyword evidence="1" id="KW-0472">Membrane</keyword>
<evidence type="ECO:0000313" key="2">
    <source>
        <dbReference type="EMBL" id="PND36077.1"/>
    </source>
</evidence>
<feature type="transmembrane region" description="Helical" evidence="1">
    <location>
        <begin position="16"/>
        <end position="35"/>
    </location>
</feature>
<comment type="caution">
    <text evidence="2">The sequence shown here is derived from an EMBL/GenBank/DDBJ whole genome shotgun (WGS) entry which is preliminary data.</text>
</comment>
<evidence type="ECO:0000256" key="1">
    <source>
        <dbReference type="SAM" id="Phobius"/>
    </source>
</evidence>
<dbReference type="RefSeq" id="WP_102769853.1">
    <property type="nucleotide sequence ID" value="NZ_POSP01000004.1"/>
</dbReference>
<dbReference type="EMBL" id="POSP01000004">
    <property type="protein sequence ID" value="PND36077.1"/>
    <property type="molecule type" value="Genomic_DNA"/>
</dbReference>
<organism evidence="2 3">
    <name type="scientific">Kinneretia aquatilis</name>
    <dbReference type="NCBI Taxonomy" id="2070761"/>
    <lineage>
        <taxon>Bacteria</taxon>
        <taxon>Pseudomonadati</taxon>
        <taxon>Pseudomonadota</taxon>
        <taxon>Betaproteobacteria</taxon>
        <taxon>Burkholderiales</taxon>
        <taxon>Sphaerotilaceae</taxon>
        <taxon>Roseateles</taxon>
    </lineage>
</organism>
<evidence type="ECO:0000313" key="3">
    <source>
        <dbReference type="Proteomes" id="UP000235916"/>
    </source>
</evidence>
<name>A0A2N8KRI6_9BURK</name>
<dbReference type="OrthoDB" id="8881665at2"/>
<keyword evidence="1" id="KW-0812">Transmembrane</keyword>